<gene>
    <name evidence="1" type="ORF">SVIM_LOCUS315983</name>
</gene>
<accession>A0A6N2M3X1</accession>
<sequence length="33" mass="4003">MRLHPAMYLLALAYRTLDIEDSKRKKRTVRNLE</sequence>
<protein>
    <submittedName>
        <fullName evidence="1">Uncharacterized protein</fullName>
    </submittedName>
</protein>
<evidence type="ECO:0000313" key="1">
    <source>
        <dbReference type="EMBL" id="VFU48353.1"/>
    </source>
</evidence>
<proteinExistence type="predicted"/>
<dbReference type="AlphaFoldDB" id="A0A6N2M3X1"/>
<reference evidence="1" key="1">
    <citation type="submission" date="2019-03" db="EMBL/GenBank/DDBJ databases">
        <authorList>
            <person name="Mank J."/>
            <person name="Almeida P."/>
        </authorList>
    </citation>
    <scope>NUCLEOTIDE SEQUENCE</scope>
    <source>
        <strain evidence="1">78183</strain>
    </source>
</reference>
<dbReference type="EMBL" id="CAADRP010001696">
    <property type="protein sequence ID" value="VFU48353.1"/>
    <property type="molecule type" value="Genomic_DNA"/>
</dbReference>
<name>A0A6N2M3X1_SALVM</name>
<organism evidence="1">
    <name type="scientific">Salix viminalis</name>
    <name type="common">Common osier</name>
    <name type="synonym">Basket willow</name>
    <dbReference type="NCBI Taxonomy" id="40686"/>
    <lineage>
        <taxon>Eukaryota</taxon>
        <taxon>Viridiplantae</taxon>
        <taxon>Streptophyta</taxon>
        <taxon>Embryophyta</taxon>
        <taxon>Tracheophyta</taxon>
        <taxon>Spermatophyta</taxon>
        <taxon>Magnoliopsida</taxon>
        <taxon>eudicotyledons</taxon>
        <taxon>Gunneridae</taxon>
        <taxon>Pentapetalae</taxon>
        <taxon>rosids</taxon>
        <taxon>fabids</taxon>
        <taxon>Malpighiales</taxon>
        <taxon>Salicaceae</taxon>
        <taxon>Saliceae</taxon>
        <taxon>Salix</taxon>
    </lineage>
</organism>